<comment type="caution">
    <text evidence="2">The sequence shown here is derived from an EMBL/GenBank/DDBJ whole genome shotgun (WGS) entry which is preliminary data.</text>
</comment>
<protein>
    <recommendedName>
        <fullName evidence="4">Helix-turn-helix type 11 domain-containing protein</fullName>
    </recommendedName>
</protein>
<evidence type="ECO:0000313" key="3">
    <source>
        <dbReference type="Proteomes" id="UP000033903"/>
    </source>
</evidence>
<organism evidence="2 3">
    <name type="scientific">Candidatus Yanofskybacteria bacterium GW2011_GWA2_41_22</name>
    <dbReference type="NCBI Taxonomy" id="1619023"/>
    <lineage>
        <taxon>Bacteria</taxon>
        <taxon>Candidatus Yanofskyibacteriota</taxon>
    </lineage>
</organism>
<evidence type="ECO:0000313" key="2">
    <source>
        <dbReference type="EMBL" id="KKS01018.1"/>
    </source>
</evidence>
<feature type="transmembrane region" description="Helical" evidence="1">
    <location>
        <begin position="6"/>
        <end position="21"/>
    </location>
</feature>
<dbReference type="EMBL" id="LCBA01000013">
    <property type="protein sequence ID" value="KKS01018.1"/>
    <property type="molecule type" value="Genomic_DNA"/>
</dbReference>
<evidence type="ECO:0000256" key="1">
    <source>
        <dbReference type="SAM" id="Phobius"/>
    </source>
</evidence>
<evidence type="ECO:0008006" key="4">
    <source>
        <dbReference type="Google" id="ProtNLM"/>
    </source>
</evidence>
<sequence>MDKLIYLIILLVGVGVGYFLGRKGGILGKGKNKSLIKQQAEEKKRNKEAILGILETQTPLTNNHIEQLLGISDATATRYLEELELIPPQSGGVFTLLASLGQNVNKNFHFAPRSLK</sequence>
<keyword evidence="1" id="KW-1133">Transmembrane helix</keyword>
<name>A0A0G0YL30_9BACT</name>
<proteinExistence type="predicted"/>
<accession>A0A0G0YL30</accession>
<dbReference type="AlphaFoldDB" id="A0A0G0YL30"/>
<dbReference type="Proteomes" id="UP000033903">
    <property type="component" value="Unassembled WGS sequence"/>
</dbReference>
<reference evidence="2 3" key="1">
    <citation type="journal article" date="2015" name="Nature">
        <title>rRNA introns, odd ribosomes, and small enigmatic genomes across a large radiation of phyla.</title>
        <authorList>
            <person name="Brown C.T."/>
            <person name="Hug L.A."/>
            <person name="Thomas B.C."/>
            <person name="Sharon I."/>
            <person name="Castelle C.J."/>
            <person name="Singh A."/>
            <person name="Wilkins M.J."/>
            <person name="Williams K.H."/>
            <person name="Banfield J.F."/>
        </authorList>
    </citation>
    <scope>NUCLEOTIDE SEQUENCE [LARGE SCALE GENOMIC DNA]</scope>
</reference>
<gene>
    <name evidence="2" type="ORF">UU54_C0013G0011</name>
</gene>
<keyword evidence="1" id="KW-0472">Membrane</keyword>
<keyword evidence="1" id="KW-0812">Transmembrane</keyword>